<organism evidence="1 2">
    <name type="scientific">Niallia oryzisoli</name>
    <dbReference type="NCBI Taxonomy" id="1737571"/>
    <lineage>
        <taxon>Bacteria</taxon>
        <taxon>Bacillati</taxon>
        <taxon>Bacillota</taxon>
        <taxon>Bacilli</taxon>
        <taxon>Bacillales</taxon>
        <taxon>Bacillaceae</taxon>
        <taxon>Niallia</taxon>
    </lineage>
</organism>
<dbReference type="Pfam" id="PF13040">
    <property type="entry name" value="Fur_reg_FbpB"/>
    <property type="match status" value="1"/>
</dbReference>
<dbReference type="EMBL" id="CP137640">
    <property type="protein sequence ID" value="WVX79885.1"/>
    <property type="molecule type" value="Genomic_DNA"/>
</dbReference>
<accession>A0ABZ2CBK9</accession>
<evidence type="ECO:0000313" key="2">
    <source>
        <dbReference type="Proteomes" id="UP001357223"/>
    </source>
</evidence>
<evidence type="ECO:0000313" key="1">
    <source>
        <dbReference type="EMBL" id="WVX79885.1"/>
    </source>
</evidence>
<dbReference type="RefSeq" id="WP_338448816.1">
    <property type="nucleotide sequence ID" value="NZ_CP137640.1"/>
</dbReference>
<gene>
    <name evidence="1" type="ORF">R4Z09_21730</name>
</gene>
<dbReference type="Proteomes" id="UP001357223">
    <property type="component" value="Chromosome"/>
</dbReference>
<keyword evidence="2" id="KW-1185">Reference proteome</keyword>
<dbReference type="InterPro" id="IPR025004">
    <property type="entry name" value="SenN/SenS"/>
</dbReference>
<reference evidence="1 2" key="1">
    <citation type="submission" date="2023-10" db="EMBL/GenBank/DDBJ databases">
        <title>Niallia locisalis sp.nov. isolated from a salt pond sample.</title>
        <authorList>
            <person name="Li X.-J."/>
            <person name="Dong L."/>
        </authorList>
    </citation>
    <scope>NUCLEOTIDE SEQUENCE [LARGE SCALE GENOMIC DNA]</scope>
    <source>
        <strain evidence="1 2">DSM 29761</strain>
    </source>
</reference>
<proteinExistence type="predicted"/>
<name>A0ABZ2CBK9_9BACI</name>
<protein>
    <submittedName>
        <fullName evidence="1">FbpB family small basic protein</fullName>
    </submittedName>
</protein>
<sequence length="43" mass="5272">MNKPKKRPFAELVKENKLQLLRDQEAMEKIEQRLEKKHIRKAK</sequence>